<name>A0AAW1LTE0_POPJA</name>
<proteinExistence type="predicted"/>
<accession>A0AAW1LTE0</accession>
<protein>
    <submittedName>
        <fullName evidence="2">Uncharacterized protein</fullName>
    </submittedName>
</protein>
<keyword evidence="3" id="KW-1185">Reference proteome</keyword>
<feature type="region of interest" description="Disordered" evidence="1">
    <location>
        <begin position="65"/>
        <end position="91"/>
    </location>
</feature>
<dbReference type="Proteomes" id="UP001458880">
    <property type="component" value="Unassembled WGS sequence"/>
</dbReference>
<dbReference type="AlphaFoldDB" id="A0AAW1LTE0"/>
<evidence type="ECO:0000313" key="3">
    <source>
        <dbReference type="Proteomes" id="UP001458880"/>
    </source>
</evidence>
<evidence type="ECO:0000313" key="2">
    <source>
        <dbReference type="EMBL" id="KAK9738405.1"/>
    </source>
</evidence>
<evidence type="ECO:0000256" key="1">
    <source>
        <dbReference type="SAM" id="MobiDB-lite"/>
    </source>
</evidence>
<dbReference type="EMBL" id="JASPKY010000087">
    <property type="protein sequence ID" value="KAK9738405.1"/>
    <property type="molecule type" value="Genomic_DNA"/>
</dbReference>
<gene>
    <name evidence="2" type="ORF">QE152_g9879</name>
</gene>
<reference evidence="2 3" key="1">
    <citation type="journal article" date="2024" name="BMC Genomics">
        <title>De novo assembly and annotation of Popillia japonica's genome with initial clues to its potential as an invasive pest.</title>
        <authorList>
            <person name="Cucini C."/>
            <person name="Boschi S."/>
            <person name="Funari R."/>
            <person name="Cardaioli E."/>
            <person name="Iannotti N."/>
            <person name="Marturano G."/>
            <person name="Paoli F."/>
            <person name="Bruttini M."/>
            <person name="Carapelli A."/>
            <person name="Frati F."/>
            <person name="Nardi F."/>
        </authorList>
    </citation>
    <scope>NUCLEOTIDE SEQUENCE [LARGE SCALE GENOMIC DNA]</scope>
    <source>
        <strain evidence="2">DMR45628</strain>
    </source>
</reference>
<sequence length="91" mass="10761">MYLGLISVWGNVNEAVSKTYCYSFEAFRHKSFAFFAPQREKNLNYKKKGIYFPIEWNQSNFHWHNHDKSSKNPVRKGSKPPVWGQDQNSAF</sequence>
<comment type="caution">
    <text evidence="2">The sequence shown here is derived from an EMBL/GenBank/DDBJ whole genome shotgun (WGS) entry which is preliminary data.</text>
</comment>
<organism evidence="2 3">
    <name type="scientific">Popillia japonica</name>
    <name type="common">Japanese beetle</name>
    <dbReference type="NCBI Taxonomy" id="7064"/>
    <lineage>
        <taxon>Eukaryota</taxon>
        <taxon>Metazoa</taxon>
        <taxon>Ecdysozoa</taxon>
        <taxon>Arthropoda</taxon>
        <taxon>Hexapoda</taxon>
        <taxon>Insecta</taxon>
        <taxon>Pterygota</taxon>
        <taxon>Neoptera</taxon>
        <taxon>Endopterygota</taxon>
        <taxon>Coleoptera</taxon>
        <taxon>Polyphaga</taxon>
        <taxon>Scarabaeiformia</taxon>
        <taxon>Scarabaeidae</taxon>
        <taxon>Rutelinae</taxon>
        <taxon>Popillia</taxon>
    </lineage>
</organism>